<name>A0A836YW43_9LACO</name>
<evidence type="ECO:0000259" key="3">
    <source>
        <dbReference type="Pfam" id="PF06056"/>
    </source>
</evidence>
<protein>
    <submittedName>
        <fullName evidence="4">Putative phage protein</fullName>
    </submittedName>
</protein>
<dbReference type="Gene3D" id="1.10.10.1400">
    <property type="entry name" value="Terminase, small subunit, N-terminal DNA-binding domain, HTH motif"/>
    <property type="match status" value="1"/>
</dbReference>
<comment type="caution">
    <text evidence="4">The sequence shown here is derived from an EMBL/GenBank/DDBJ whole genome shotgun (WGS) entry which is preliminary data.</text>
</comment>
<dbReference type="InterPro" id="IPR005335">
    <property type="entry name" value="Terminase_ssu"/>
</dbReference>
<dbReference type="Gene3D" id="1.10.10.60">
    <property type="entry name" value="Homeodomain-like"/>
    <property type="match status" value="1"/>
</dbReference>
<keyword evidence="2" id="KW-0231">Viral genome packaging</keyword>
<evidence type="ECO:0000313" key="5">
    <source>
        <dbReference type="Proteomes" id="UP000026921"/>
    </source>
</evidence>
<gene>
    <name evidence="4" type="ORF">LAKU_20c00260</name>
</gene>
<dbReference type="InterPro" id="IPR010332">
    <property type="entry name" value="ATPase_terminase-su_N"/>
</dbReference>
<accession>A0A836YW43</accession>
<evidence type="ECO:0000313" key="4">
    <source>
        <dbReference type="EMBL" id="KDB00581.1"/>
    </source>
</evidence>
<dbReference type="Pfam" id="PF06056">
    <property type="entry name" value="Terminase_5"/>
    <property type="match status" value="1"/>
</dbReference>
<organism evidence="4 5">
    <name type="scientific">Apilactobacillus kunkeei EFB6</name>
    <dbReference type="NCBI Taxonomy" id="1419324"/>
    <lineage>
        <taxon>Bacteria</taxon>
        <taxon>Bacillati</taxon>
        <taxon>Bacillota</taxon>
        <taxon>Bacilli</taxon>
        <taxon>Lactobacillales</taxon>
        <taxon>Lactobacillaceae</taxon>
        <taxon>Apilactobacillus</taxon>
    </lineage>
</organism>
<dbReference type="AlphaFoldDB" id="A0A836YW43"/>
<dbReference type="InterPro" id="IPR052404">
    <property type="entry name" value="SPP1-like_terminase"/>
</dbReference>
<dbReference type="PANTHER" id="PTHR41328">
    <property type="entry name" value="TERMINASE SMALL SUBUNIT-RELATED"/>
    <property type="match status" value="1"/>
</dbReference>
<dbReference type="PANTHER" id="PTHR41328:SF3">
    <property type="entry name" value="PBSX PHAGE TERMINASE SMALL SUBUNIT"/>
    <property type="match status" value="1"/>
</dbReference>
<proteinExistence type="predicted"/>
<dbReference type="Proteomes" id="UP000026921">
    <property type="component" value="Unassembled WGS sequence"/>
</dbReference>
<dbReference type="InterPro" id="IPR038713">
    <property type="entry name" value="Terminase_Gp1_N_sf"/>
</dbReference>
<reference evidence="4 5" key="1">
    <citation type="journal article" date="2015" name="Stand. Genomic Sci.">
        <title>High quality draft genome of Lactobacillus kunkeei EFB6, isolated from a German European foulbrood outbreak of honeybees.</title>
        <authorList>
            <person name="Djukic M."/>
            <person name="Poehlein A."/>
            <person name="Strauss J."/>
            <person name="Tann F.J."/>
            <person name="Leimbach A."/>
            <person name="Hoppert M."/>
            <person name="Daniel R."/>
        </authorList>
    </citation>
    <scope>NUCLEOTIDE SEQUENCE [LARGE SCALE GENOMIC DNA]</scope>
    <source>
        <strain evidence="4 5">EFB6</strain>
    </source>
</reference>
<evidence type="ECO:0000256" key="1">
    <source>
        <dbReference type="ARBA" id="ARBA00022612"/>
    </source>
</evidence>
<dbReference type="EMBL" id="AZBY01000020">
    <property type="protein sequence ID" value="KDB00581.1"/>
    <property type="molecule type" value="Genomic_DNA"/>
</dbReference>
<evidence type="ECO:0000256" key="2">
    <source>
        <dbReference type="ARBA" id="ARBA00023219"/>
    </source>
</evidence>
<feature type="domain" description="Terminase ATPase subunit N-terminal" evidence="3">
    <location>
        <begin position="14"/>
        <end position="54"/>
    </location>
</feature>
<dbReference type="RefSeq" id="WP_051592255.1">
    <property type="nucleotide sequence ID" value="NZ_AZBY01000020.1"/>
</dbReference>
<dbReference type="GO" id="GO:0051276">
    <property type="term" value="P:chromosome organization"/>
    <property type="evidence" value="ECO:0007669"/>
    <property type="project" value="InterPro"/>
</dbReference>
<sequence>MADDETLKRQKLINKAKEMYSKGCKYKDISKEIGIPESTIKSWRRRKQWSRQKTASYEQTVAGVTLSSNEATDDRWKQFCLRYLKTYNATQAYMDVYNVKYNTASVNGSRLLKKAKIKSYIRNVKKQQEKELFISSTDVIRELAKIAFANIGDYVDVKTIKTKRVDLKGNDVLDIYGKPIIDEQTQVVMKDKDAIDWSVVKDVHYGQEGLVVNLYDKLQALFELLKRLPDSNEERILKGKADLLDTDNNKEMIQIDRLLSVLDNTDK</sequence>
<dbReference type="Pfam" id="PF03592">
    <property type="entry name" value="Terminase_2"/>
    <property type="match status" value="1"/>
</dbReference>
<keyword evidence="1" id="KW-1188">Viral release from host cell</keyword>